<evidence type="ECO:0000313" key="1">
    <source>
        <dbReference type="EMBL" id="BDA79273.1"/>
    </source>
</evidence>
<protein>
    <submittedName>
        <fullName evidence="1">Uncharacterized protein</fullName>
    </submittedName>
</protein>
<reference evidence="1 2" key="1">
    <citation type="submission" date="2021-08" db="EMBL/GenBank/DDBJ databases">
        <title>Complete genome sequence of Leptospira kobayashii strain E30.</title>
        <authorList>
            <person name="Nakao R."/>
            <person name="Nakamura S."/>
            <person name="Masuzawa T."/>
            <person name="Koizumi N."/>
        </authorList>
    </citation>
    <scope>NUCLEOTIDE SEQUENCE [LARGE SCALE GENOMIC DNA]</scope>
    <source>
        <strain evidence="1 2">E30</strain>
    </source>
</reference>
<gene>
    <name evidence="1" type="ORF">LPTSP3_g22030</name>
</gene>
<sequence length="61" mass="6970">MSNIIHDSKLSATHKEELEKIIKTMLTEVNTKIAHLGINNFMRLNDDIAKIIVPLLEDKLD</sequence>
<dbReference type="EMBL" id="AP025028">
    <property type="protein sequence ID" value="BDA79273.1"/>
    <property type="molecule type" value="Genomic_DNA"/>
</dbReference>
<name>A0ABN6KE13_9LEPT</name>
<dbReference type="Proteomes" id="UP000245263">
    <property type="component" value="Chromosome 1"/>
</dbReference>
<dbReference type="RefSeq" id="WP_109019313.1">
    <property type="nucleotide sequence ID" value="NZ_AP025028.1"/>
</dbReference>
<accession>A0ABN6KE13</accession>
<proteinExistence type="predicted"/>
<organism evidence="1 2">
    <name type="scientific">Leptospira kobayashii</name>
    <dbReference type="NCBI Taxonomy" id="1917830"/>
    <lineage>
        <taxon>Bacteria</taxon>
        <taxon>Pseudomonadati</taxon>
        <taxon>Spirochaetota</taxon>
        <taxon>Spirochaetia</taxon>
        <taxon>Leptospirales</taxon>
        <taxon>Leptospiraceae</taxon>
        <taxon>Leptospira</taxon>
    </lineage>
</organism>
<keyword evidence="2" id="KW-1185">Reference proteome</keyword>
<evidence type="ECO:0000313" key="2">
    <source>
        <dbReference type="Proteomes" id="UP000245263"/>
    </source>
</evidence>